<dbReference type="OrthoDB" id="167658at2759"/>
<sequence length="124" mass="14746">MDGEIFDSEPMLEWEHLGTHGVLLGKPWLARYNPAIDWRTHQMTFAESLECQEVEENELRRKLRQKEYAEFFHVNVRMGTMRKRGEKKHEAMPEIKVLLEEFQDVFPGHLPDKLLPKKNVEIES</sequence>
<reference evidence="2" key="1">
    <citation type="submission" date="2014-09" db="EMBL/GenBank/DDBJ databases">
        <authorList>
            <person name="Sharma Rahul"/>
            <person name="Thines Marco"/>
        </authorList>
    </citation>
    <scope>NUCLEOTIDE SEQUENCE [LARGE SCALE GENOMIC DNA]</scope>
</reference>
<evidence type="ECO:0000313" key="2">
    <source>
        <dbReference type="Proteomes" id="UP000054928"/>
    </source>
</evidence>
<dbReference type="EMBL" id="CCYD01000645">
    <property type="protein sequence ID" value="CEG42702.1"/>
    <property type="molecule type" value="Genomic_DNA"/>
</dbReference>
<proteinExistence type="predicted"/>
<accession>A0A0P1AN99</accession>
<dbReference type="AlphaFoldDB" id="A0A0P1AN99"/>
<name>A0A0P1AN99_PLAHL</name>
<dbReference type="RefSeq" id="XP_024579071.1">
    <property type="nucleotide sequence ID" value="XM_024728611.1"/>
</dbReference>
<dbReference type="Proteomes" id="UP000054928">
    <property type="component" value="Unassembled WGS sequence"/>
</dbReference>
<evidence type="ECO:0000313" key="1">
    <source>
        <dbReference type="EMBL" id="CEG42702.1"/>
    </source>
</evidence>
<organism evidence="1 2">
    <name type="scientific">Plasmopara halstedii</name>
    <name type="common">Downy mildew of sunflower</name>
    <dbReference type="NCBI Taxonomy" id="4781"/>
    <lineage>
        <taxon>Eukaryota</taxon>
        <taxon>Sar</taxon>
        <taxon>Stramenopiles</taxon>
        <taxon>Oomycota</taxon>
        <taxon>Peronosporomycetes</taxon>
        <taxon>Peronosporales</taxon>
        <taxon>Peronosporaceae</taxon>
        <taxon>Plasmopara</taxon>
    </lineage>
</organism>
<dbReference type="GeneID" id="36408011"/>
<protein>
    <submittedName>
        <fullName evidence="1">Uncharacterized protein</fullName>
    </submittedName>
</protein>
<keyword evidence="2" id="KW-1185">Reference proteome</keyword>